<protein>
    <submittedName>
        <fullName evidence="3">Adaptin</fullName>
    </submittedName>
</protein>
<dbReference type="SUPFAM" id="SSF50729">
    <property type="entry name" value="PH domain-like"/>
    <property type="match status" value="1"/>
</dbReference>
<feature type="region of interest" description="Disordered" evidence="1">
    <location>
        <begin position="164"/>
        <end position="228"/>
    </location>
</feature>
<dbReference type="AlphaFoldDB" id="A0AAW2ZHD8"/>
<gene>
    <name evidence="3" type="ORF">AKO1_015733</name>
</gene>
<dbReference type="PANTHER" id="PTHR12847:SF9">
    <property type="entry name" value="NECAP-LIKE PROTEIN CG9132"/>
    <property type="match status" value="1"/>
</dbReference>
<dbReference type="Gene3D" id="2.30.29.30">
    <property type="entry name" value="Pleckstrin-homology domain (PH domain)/Phosphotyrosine-binding domain (PTB)"/>
    <property type="match status" value="1"/>
</dbReference>
<feature type="domain" description="NECAP PHear" evidence="2">
    <location>
        <begin position="8"/>
        <end position="160"/>
    </location>
</feature>
<dbReference type="Proteomes" id="UP001431209">
    <property type="component" value="Unassembled WGS sequence"/>
</dbReference>
<dbReference type="Pfam" id="PF07933">
    <property type="entry name" value="DUF1681"/>
    <property type="match status" value="1"/>
</dbReference>
<keyword evidence="4" id="KW-1185">Reference proteome</keyword>
<name>A0AAW2ZHD8_9EUKA</name>
<accession>A0AAW2ZHD8</accession>
<dbReference type="InterPro" id="IPR011993">
    <property type="entry name" value="PH-like_dom_sf"/>
</dbReference>
<evidence type="ECO:0000256" key="1">
    <source>
        <dbReference type="SAM" id="MobiDB-lite"/>
    </source>
</evidence>
<sequence length="228" mass="25150">MSLLNDEYEEVLCQIKECHVFRIPPRQTAEGYKAESWTDHHLWTGKCKVVARGEKCEVRLEEANSGKIFAVCPINTKGGPQAVEKVTDSSRYFVLRIEDPVTKKHAFIGIGFAERGDAFDFNVALQDHQKQVTRAHQPIEQSNEPAKDYSLGDEKISVKINVKTKGKVSSSTGSSQTSGFGDNQSGGGFASFLPAPPTATNRRVPLGNQPQQQSSKPTNNGFSDDFQF</sequence>
<dbReference type="PANTHER" id="PTHR12847">
    <property type="entry name" value="ATP-BINDING CASSETTE ABC TRANSPORTER-RELATED"/>
    <property type="match status" value="1"/>
</dbReference>
<feature type="compositionally biased region" description="Polar residues" evidence="1">
    <location>
        <begin position="208"/>
        <end position="222"/>
    </location>
</feature>
<comment type="caution">
    <text evidence="3">The sequence shown here is derived from an EMBL/GenBank/DDBJ whole genome shotgun (WGS) entry which is preliminary data.</text>
</comment>
<feature type="compositionally biased region" description="Low complexity" evidence="1">
    <location>
        <begin position="167"/>
        <end position="179"/>
    </location>
</feature>
<dbReference type="CDD" id="cd13228">
    <property type="entry name" value="PHear_NECAP"/>
    <property type="match status" value="1"/>
</dbReference>
<dbReference type="EMBL" id="JAOPGA020001450">
    <property type="protein sequence ID" value="KAL0488581.1"/>
    <property type="molecule type" value="Genomic_DNA"/>
</dbReference>
<dbReference type="GO" id="GO:0006897">
    <property type="term" value="P:endocytosis"/>
    <property type="evidence" value="ECO:0007669"/>
    <property type="project" value="InterPro"/>
</dbReference>
<evidence type="ECO:0000259" key="2">
    <source>
        <dbReference type="Pfam" id="PF07933"/>
    </source>
</evidence>
<dbReference type="GO" id="GO:0030125">
    <property type="term" value="C:clathrin vesicle coat"/>
    <property type="evidence" value="ECO:0007669"/>
    <property type="project" value="TreeGrafter"/>
</dbReference>
<proteinExistence type="predicted"/>
<evidence type="ECO:0000313" key="4">
    <source>
        <dbReference type="Proteomes" id="UP001431209"/>
    </source>
</evidence>
<organism evidence="3 4">
    <name type="scientific">Acrasis kona</name>
    <dbReference type="NCBI Taxonomy" id="1008807"/>
    <lineage>
        <taxon>Eukaryota</taxon>
        <taxon>Discoba</taxon>
        <taxon>Heterolobosea</taxon>
        <taxon>Tetramitia</taxon>
        <taxon>Eutetramitia</taxon>
        <taxon>Acrasidae</taxon>
        <taxon>Acrasis</taxon>
    </lineage>
</organism>
<evidence type="ECO:0000313" key="3">
    <source>
        <dbReference type="EMBL" id="KAL0488581.1"/>
    </source>
</evidence>
<reference evidence="3 4" key="1">
    <citation type="submission" date="2024-03" db="EMBL/GenBank/DDBJ databases">
        <title>The Acrasis kona genome and developmental transcriptomes reveal deep origins of eukaryotic multicellular pathways.</title>
        <authorList>
            <person name="Sheikh S."/>
            <person name="Fu C.-J."/>
            <person name="Brown M.W."/>
            <person name="Baldauf S.L."/>
        </authorList>
    </citation>
    <scope>NUCLEOTIDE SEQUENCE [LARGE SCALE GENOMIC DNA]</scope>
    <source>
        <strain evidence="3 4">ATCC MYA-3509</strain>
    </source>
</reference>
<dbReference type="InterPro" id="IPR012466">
    <property type="entry name" value="NECAP_PHear"/>
</dbReference>